<feature type="region of interest" description="Disordered" evidence="1">
    <location>
        <begin position="102"/>
        <end position="129"/>
    </location>
</feature>
<name>A0A9J5ZGM4_SOLCO</name>
<dbReference type="PANTHER" id="PTHR33022:SF13">
    <property type="entry name" value="UBIQUITIN-LIKE PROTEASE FAMILY PROFILE DOMAIN-CONTAINING PROTEIN"/>
    <property type="match status" value="1"/>
</dbReference>
<sequence>MVHSYLLDTKFFEKIERTNWAELDAYKDKESGTLLEPQHSFKVEFSQDIIQQNKDCGLYVATFAEFLSDQLVISPDGFCSNYLRNRYATLLWRYDNDKAEGGYVSENDDPQKPKGQFTSPPEKDLIHIE</sequence>
<proteinExistence type="predicted"/>
<protein>
    <recommendedName>
        <fullName evidence="4">Ulp1 protease family, C-terminal catalytic domain containing protein</fullName>
    </recommendedName>
</protein>
<keyword evidence="3" id="KW-1185">Reference proteome</keyword>
<evidence type="ECO:0000313" key="2">
    <source>
        <dbReference type="EMBL" id="KAG5611111.1"/>
    </source>
</evidence>
<accession>A0A9J5ZGM4</accession>
<dbReference type="Gene3D" id="3.40.395.10">
    <property type="entry name" value="Adenoviral Proteinase, Chain A"/>
    <property type="match status" value="1"/>
</dbReference>
<dbReference type="InterPro" id="IPR038765">
    <property type="entry name" value="Papain-like_cys_pep_sf"/>
</dbReference>
<evidence type="ECO:0008006" key="4">
    <source>
        <dbReference type="Google" id="ProtNLM"/>
    </source>
</evidence>
<gene>
    <name evidence="2" type="ORF">H5410_022392</name>
</gene>
<comment type="caution">
    <text evidence="2">The sequence shown here is derived from an EMBL/GenBank/DDBJ whole genome shotgun (WGS) entry which is preliminary data.</text>
</comment>
<dbReference type="AlphaFoldDB" id="A0A9J5ZGM4"/>
<organism evidence="2 3">
    <name type="scientific">Solanum commersonii</name>
    <name type="common">Commerson's wild potato</name>
    <name type="synonym">Commerson's nightshade</name>
    <dbReference type="NCBI Taxonomy" id="4109"/>
    <lineage>
        <taxon>Eukaryota</taxon>
        <taxon>Viridiplantae</taxon>
        <taxon>Streptophyta</taxon>
        <taxon>Embryophyta</taxon>
        <taxon>Tracheophyta</taxon>
        <taxon>Spermatophyta</taxon>
        <taxon>Magnoliopsida</taxon>
        <taxon>eudicotyledons</taxon>
        <taxon>Gunneridae</taxon>
        <taxon>Pentapetalae</taxon>
        <taxon>asterids</taxon>
        <taxon>lamiids</taxon>
        <taxon>Solanales</taxon>
        <taxon>Solanaceae</taxon>
        <taxon>Solanoideae</taxon>
        <taxon>Solaneae</taxon>
        <taxon>Solanum</taxon>
    </lineage>
</organism>
<evidence type="ECO:0000313" key="3">
    <source>
        <dbReference type="Proteomes" id="UP000824120"/>
    </source>
</evidence>
<dbReference type="Proteomes" id="UP000824120">
    <property type="component" value="Chromosome 4"/>
</dbReference>
<dbReference type="EMBL" id="JACXVP010000004">
    <property type="protein sequence ID" value="KAG5611111.1"/>
    <property type="molecule type" value="Genomic_DNA"/>
</dbReference>
<dbReference type="PANTHER" id="PTHR33022">
    <property type="entry name" value="DUF1985 DOMAIN-CONTAINING PROTEIN"/>
    <property type="match status" value="1"/>
</dbReference>
<dbReference type="SUPFAM" id="SSF54001">
    <property type="entry name" value="Cysteine proteinases"/>
    <property type="match status" value="1"/>
</dbReference>
<reference evidence="2 3" key="1">
    <citation type="submission" date="2020-09" db="EMBL/GenBank/DDBJ databases">
        <title>De no assembly of potato wild relative species, Solanum commersonii.</title>
        <authorList>
            <person name="Cho K."/>
        </authorList>
    </citation>
    <scope>NUCLEOTIDE SEQUENCE [LARGE SCALE GENOMIC DNA]</scope>
    <source>
        <strain evidence="2">LZ3.2</strain>
        <tissue evidence="2">Leaf</tissue>
    </source>
</reference>
<evidence type="ECO:0000256" key="1">
    <source>
        <dbReference type="SAM" id="MobiDB-lite"/>
    </source>
</evidence>